<dbReference type="OrthoDB" id="9806486at2"/>
<dbReference type="GO" id="GO:0009330">
    <property type="term" value="C:DNA topoisomerase type II (double strand cut, ATP-hydrolyzing) complex"/>
    <property type="evidence" value="ECO:0007669"/>
    <property type="project" value="TreeGrafter"/>
</dbReference>
<dbReference type="SUPFAM" id="SSF56719">
    <property type="entry name" value="Type II DNA topoisomerase"/>
    <property type="match status" value="1"/>
</dbReference>
<keyword evidence="5 7" id="KW-0238">DNA-binding</keyword>
<dbReference type="Gene3D" id="3.30.1360.40">
    <property type="match status" value="1"/>
</dbReference>
<comment type="similarity">
    <text evidence="2">Belongs to the type II topoisomerase GyrA/ParC subunit family.</text>
</comment>
<feature type="domain" description="Topo IIA-type catalytic" evidence="8">
    <location>
        <begin position="32"/>
        <end position="524"/>
    </location>
</feature>
<dbReference type="GO" id="GO:0005524">
    <property type="term" value="F:ATP binding"/>
    <property type="evidence" value="ECO:0007669"/>
    <property type="project" value="InterPro"/>
</dbReference>
<dbReference type="PANTHER" id="PTHR43493">
    <property type="entry name" value="DNA GYRASE/TOPOISOMERASE SUBUNIT A"/>
    <property type="match status" value="1"/>
</dbReference>
<dbReference type="InterPro" id="IPR006691">
    <property type="entry name" value="GyrA/parC_rep"/>
</dbReference>
<dbReference type="CDD" id="cd00187">
    <property type="entry name" value="TOP4c"/>
    <property type="match status" value="1"/>
</dbReference>
<keyword evidence="6 7" id="KW-0413">Isomerase</keyword>
<dbReference type="InterPro" id="IPR050220">
    <property type="entry name" value="Type_II_DNA_Topoisomerases"/>
</dbReference>
<organism evidence="9 10">
    <name type="scientific">Lachnobacterium bovis</name>
    <dbReference type="NCBI Taxonomy" id="140626"/>
    <lineage>
        <taxon>Bacteria</taxon>
        <taxon>Bacillati</taxon>
        <taxon>Bacillota</taxon>
        <taxon>Clostridia</taxon>
        <taxon>Lachnospirales</taxon>
        <taxon>Lachnospiraceae</taxon>
        <taxon>Lachnobacterium</taxon>
    </lineage>
</organism>
<reference evidence="10" key="1">
    <citation type="submission" date="2016-10" db="EMBL/GenBank/DDBJ databases">
        <authorList>
            <person name="Varghese N."/>
            <person name="Submissions S."/>
        </authorList>
    </citation>
    <scope>NUCLEOTIDE SEQUENCE [LARGE SCALE GENOMIC DNA]</scope>
    <source>
        <strain evidence="10">S1b</strain>
    </source>
</reference>
<dbReference type="AlphaFoldDB" id="A0A1H9Q869"/>
<evidence type="ECO:0000259" key="8">
    <source>
        <dbReference type="PROSITE" id="PS52040"/>
    </source>
</evidence>
<proteinExistence type="inferred from homology"/>
<evidence type="ECO:0000256" key="5">
    <source>
        <dbReference type="ARBA" id="ARBA00023125"/>
    </source>
</evidence>
<evidence type="ECO:0000256" key="4">
    <source>
        <dbReference type="ARBA" id="ARBA00023029"/>
    </source>
</evidence>
<dbReference type="Proteomes" id="UP000182471">
    <property type="component" value="Unassembled WGS sequence"/>
</dbReference>
<dbReference type="SMART" id="SM00434">
    <property type="entry name" value="TOP4c"/>
    <property type="match status" value="1"/>
</dbReference>
<dbReference type="Gene3D" id="1.10.268.10">
    <property type="entry name" value="Topoisomerase, domain 3"/>
    <property type="match status" value="1"/>
</dbReference>
<evidence type="ECO:0000256" key="7">
    <source>
        <dbReference type="PROSITE-ProRule" id="PRU01384"/>
    </source>
</evidence>
<name>A0A1H9Q869_9FIRM</name>
<keyword evidence="10" id="KW-1185">Reference proteome</keyword>
<evidence type="ECO:0000256" key="1">
    <source>
        <dbReference type="ARBA" id="ARBA00000185"/>
    </source>
</evidence>
<evidence type="ECO:0000256" key="6">
    <source>
        <dbReference type="ARBA" id="ARBA00023235"/>
    </source>
</evidence>
<evidence type="ECO:0000313" key="10">
    <source>
        <dbReference type="Proteomes" id="UP000182471"/>
    </source>
</evidence>
<dbReference type="GO" id="GO:0006265">
    <property type="term" value="P:DNA topological change"/>
    <property type="evidence" value="ECO:0007669"/>
    <property type="project" value="UniProtKB-UniRule"/>
</dbReference>
<dbReference type="Pfam" id="PF00521">
    <property type="entry name" value="DNA_topoisoIV"/>
    <property type="match status" value="1"/>
</dbReference>
<dbReference type="Gene3D" id="2.120.10.90">
    <property type="entry name" value="DNA gyrase/topoisomerase IV, subunit A, C-terminal"/>
    <property type="match status" value="1"/>
</dbReference>
<dbReference type="NCBIfam" id="NF004044">
    <property type="entry name" value="PRK05561.1"/>
    <property type="match status" value="1"/>
</dbReference>
<sequence>MDATNIIQTEYSELMQKSYIDYAMSVIVARALPDIRDGLKPVQRRTLYDMYELGLKYDKPYRKSARIVGDTMGKYHPHGDSSIYDALVVMAQDFKKGMPLVDGHGNFGSIEGDGAAAMRYTEARLQKVTQEVFLSDIEKDVVDFGPNFDETEKEPIVLPVKMPNILINGAEGIAVGMATNIPPHNVNEVLDGVIAYMKNPDITNQEMMNYITGPDFPTGGIIANKKDLLNIYETGSGKIKIRGKIEVEQVKGNKERLVITEIPYTMIGANIGKFLNDVYSLVETKKTNDIIDITNQSSKDGIRIVLDLKKGANVEALKNLLYKKTKLEDTFGVNMLAVVNGRPETLSLVSVIKHHVDFQYELATRKYTNLLQKAREKKEIQEGLIKACDVIDLIIEILRGSKNIKDAKACLINGDTSKIKFKSEISKLQAGELHFTEKQACAILEMRLYKLIGLELESLKKEYEETLDNIATYEDILENRSSMAKVIIKQLNSYKKNYGRERRTVIDNLKEAVVVEEKIKTKDVVFLMDRFGYAKTVDVSVYERNKEAADSENKIVLTVKNTDKLCLFTEEGQMHLLKILDLPHGKFRDKGSPIDNISNYDSKEERLLFVESILNIANKKLLFITEKSMVKVVDGSEFNVTRRTTSATKINDDDKLLKIVIYDENSTIIMRSKKEMFLRFECNTIPEKKKGAVGVRGMRLADNDIIKETYFISEDSDTITVDVKGKEVVLNRLHIANRDTKGVKK</sequence>
<dbReference type="PROSITE" id="PS52040">
    <property type="entry name" value="TOPO_IIA"/>
    <property type="match status" value="1"/>
</dbReference>
<dbReference type="GO" id="GO:0003677">
    <property type="term" value="F:DNA binding"/>
    <property type="evidence" value="ECO:0007669"/>
    <property type="project" value="UniProtKB-UniRule"/>
</dbReference>
<accession>A0A1H9Q869</accession>
<evidence type="ECO:0000313" key="9">
    <source>
        <dbReference type="EMBL" id="SER56644.1"/>
    </source>
</evidence>
<dbReference type="InterPro" id="IPR013757">
    <property type="entry name" value="Topo_IIA_A_a_sf"/>
</dbReference>
<dbReference type="GO" id="GO:0034335">
    <property type="term" value="F:DNA negative supercoiling activity"/>
    <property type="evidence" value="ECO:0007669"/>
    <property type="project" value="UniProtKB-ARBA"/>
</dbReference>
<dbReference type="EC" id="5.6.2.2" evidence="3"/>
<dbReference type="FunFam" id="3.90.199.10:FF:000001">
    <property type="entry name" value="DNA gyrase subunit A"/>
    <property type="match status" value="1"/>
</dbReference>
<dbReference type="Gene3D" id="3.90.199.10">
    <property type="entry name" value="Topoisomerase II, domain 5"/>
    <property type="match status" value="1"/>
</dbReference>
<dbReference type="Pfam" id="PF03989">
    <property type="entry name" value="DNA_gyraseA_C"/>
    <property type="match status" value="2"/>
</dbReference>
<dbReference type="RefSeq" id="WP_022749197.1">
    <property type="nucleotide sequence ID" value="NZ_FOGW01000005.1"/>
</dbReference>
<gene>
    <name evidence="9" type="ORF">SAMN02910429_00487</name>
</gene>
<keyword evidence="4 7" id="KW-0799">Topoisomerase</keyword>
<dbReference type="InterPro" id="IPR035516">
    <property type="entry name" value="Gyrase/topoIV_suA_C"/>
</dbReference>
<dbReference type="InterPro" id="IPR002205">
    <property type="entry name" value="Topo_IIA_dom_A"/>
</dbReference>
<dbReference type="InterPro" id="IPR013758">
    <property type="entry name" value="Topo_IIA_A/C_ab"/>
</dbReference>
<dbReference type="InterPro" id="IPR013760">
    <property type="entry name" value="Topo_IIA-like_dom_sf"/>
</dbReference>
<comment type="catalytic activity">
    <reaction evidence="1 7">
        <text>ATP-dependent breakage, passage and rejoining of double-stranded DNA.</text>
        <dbReference type="EC" id="5.6.2.2"/>
    </reaction>
</comment>
<dbReference type="SUPFAM" id="SSF101904">
    <property type="entry name" value="GyrA/ParC C-terminal domain-like"/>
    <property type="match status" value="1"/>
</dbReference>
<protein>
    <recommendedName>
        <fullName evidence="3">DNA topoisomerase (ATP-hydrolyzing)</fullName>
        <ecNumber evidence="3">5.6.2.2</ecNumber>
    </recommendedName>
</protein>
<feature type="active site" description="O-(5'-phospho-DNA)-tyrosine intermediate" evidence="7">
    <location>
        <position position="120"/>
    </location>
</feature>
<dbReference type="GO" id="GO:0005737">
    <property type="term" value="C:cytoplasm"/>
    <property type="evidence" value="ECO:0007669"/>
    <property type="project" value="TreeGrafter"/>
</dbReference>
<dbReference type="PANTHER" id="PTHR43493:SF5">
    <property type="entry name" value="DNA GYRASE SUBUNIT A, CHLOROPLASTIC_MITOCHONDRIAL"/>
    <property type="match status" value="1"/>
</dbReference>
<evidence type="ECO:0000256" key="3">
    <source>
        <dbReference type="ARBA" id="ARBA00012895"/>
    </source>
</evidence>
<evidence type="ECO:0000256" key="2">
    <source>
        <dbReference type="ARBA" id="ARBA00008263"/>
    </source>
</evidence>
<dbReference type="EMBL" id="FOGW01000005">
    <property type="protein sequence ID" value="SER56644.1"/>
    <property type="molecule type" value="Genomic_DNA"/>
</dbReference>